<evidence type="ECO:0000313" key="2">
    <source>
        <dbReference type="EMBL" id="RAK70051.1"/>
    </source>
</evidence>
<organism evidence="2 3">
    <name type="scientific">Hymenobacter edaphi</name>
    <dbReference type="NCBI Taxonomy" id="2211146"/>
    <lineage>
        <taxon>Bacteria</taxon>
        <taxon>Pseudomonadati</taxon>
        <taxon>Bacteroidota</taxon>
        <taxon>Cytophagia</taxon>
        <taxon>Cytophagales</taxon>
        <taxon>Hymenobacteraceae</taxon>
        <taxon>Hymenobacter</taxon>
    </lineage>
</organism>
<reference evidence="3" key="1">
    <citation type="submission" date="2018-05" db="EMBL/GenBank/DDBJ databases">
        <authorList>
            <person name="Nie L."/>
        </authorList>
    </citation>
    <scope>NUCLEOTIDE SEQUENCE [LARGE SCALE GENOMIC DNA]</scope>
    <source>
        <strain evidence="3">NL</strain>
    </source>
</reference>
<dbReference type="PANTHER" id="PTHR42754">
    <property type="entry name" value="ENDOGLUCANASE"/>
    <property type="match status" value="1"/>
</dbReference>
<evidence type="ECO:0000313" key="3">
    <source>
        <dbReference type="Proteomes" id="UP000248553"/>
    </source>
</evidence>
<dbReference type="InterPro" id="IPR026444">
    <property type="entry name" value="Secre_tail"/>
</dbReference>
<accession>A0A328BU49</accession>
<proteinExistence type="predicted"/>
<gene>
    <name evidence="2" type="ORF">DLM85_04150</name>
</gene>
<dbReference type="AlphaFoldDB" id="A0A328BU49"/>
<sequence>MLHRFTRSWAYVSLLVVATCLHPAAPAQGQAPVKQWDKVIGGSSQDQLWAVQPTRDGGYILGGMSYSPISGDKTQGSQGDSDYWVVKYSASGTKQWDRTFGGSAGDDLRALQQTPDGGYLLGGNSLSPISGDKTQGSQGNADFWVVKIDASGAKQWDKRFGGLGNEQLYAVQNTSDGGYMLGGYSSSNANGDRTQPTQGAADYWVVKLDATGAKQWDKRFGGSDNDVLTTLKPAAGGGYVLGGYSYSPISGDQTQPRRGGSDYWLIKIDAGGNKQWDKRFGGAQYNDMWALQLTSDGGYLLAGNSDSPVGGDKTQAGQGYEDYWVVKLDASGTKQWDKTYGGRDKDMLTAVQQTPDGGYLLGGTSRSWVSGTKTQANQGAEDYWVVKIDANGGQQWDLTLGGNNADNLTDLQQTSDGGYLLGGYSHSGVNADKTQPSLGGQDFWLVKLSGSATTATTAPLAPRHLQLHPNPAQERITLRLADAPRGRLRLRLHDATGRVVLTRSFVHGGAQESVELGPQPAGLYLVRVEGPTGYLATQRLVVE</sequence>
<name>A0A328BU49_9BACT</name>
<comment type="caution">
    <text evidence="2">The sequence shown here is derived from an EMBL/GenBank/DDBJ whole genome shotgun (WGS) entry which is preliminary data.</text>
</comment>
<feature type="chain" id="PRO_5016408400" evidence="1">
    <location>
        <begin position="30"/>
        <end position="543"/>
    </location>
</feature>
<keyword evidence="3" id="KW-1185">Reference proteome</keyword>
<keyword evidence="1" id="KW-0732">Signal</keyword>
<protein>
    <submittedName>
        <fullName evidence="2">T9SS C-terminal target domain-containing protein</fullName>
    </submittedName>
</protein>
<dbReference type="NCBIfam" id="TIGR04183">
    <property type="entry name" value="Por_Secre_tail"/>
    <property type="match status" value="1"/>
</dbReference>
<feature type="signal peptide" evidence="1">
    <location>
        <begin position="1"/>
        <end position="29"/>
    </location>
</feature>
<dbReference type="PANTHER" id="PTHR42754:SF1">
    <property type="entry name" value="LIPOPROTEIN"/>
    <property type="match status" value="1"/>
</dbReference>
<dbReference type="OrthoDB" id="9811934at2"/>
<evidence type="ECO:0000256" key="1">
    <source>
        <dbReference type="SAM" id="SignalP"/>
    </source>
</evidence>
<dbReference type="EMBL" id="QHKM01000001">
    <property type="protein sequence ID" value="RAK70051.1"/>
    <property type="molecule type" value="Genomic_DNA"/>
</dbReference>
<dbReference type="Proteomes" id="UP000248553">
    <property type="component" value="Unassembled WGS sequence"/>
</dbReference>